<dbReference type="InterPro" id="IPR016024">
    <property type="entry name" value="ARM-type_fold"/>
</dbReference>
<sequence length="397" mass="43982">MHVLPSLNSELQTPEVLAAALQPLLYMIEESTTEEYTELILPVFRAVFAMPKSVQATVTLLENMDIIMRKTPKSDLKSEVLPMLYNAFDSTTPQIQCAALHAVQANALTCIEKIIDKLEKTDILDEVMPMLSKAKINDPAILMPVVRIYKFMLSDKKYGLTVNLIATKVLPSLIPVLVSPGLRLDQFQALVELLKEMLDNVARSQRNKLKLEKLSIPQTDNMLPVQYSMEQTTGYPHRPPLLRLQSRRTSVSMDDVVRRTSSASSSPDSNLLTVQGNLPGRRHSDNTIQPPRILVAPASPDGNLKRGSSAGMLPIRRHSGGQDNRFNSWTPRVVTPNFNIEFFTPTRPGARRYSAAAVCATDLQRNAAQMPGANQQASGILQQIGTGMQQLFSGKQP</sequence>
<dbReference type="Proteomes" id="UP000807504">
    <property type="component" value="Unassembled WGS sequence"/>
</dbReference>
<keyword evidence="3" id="KW-1185">Reference proteome</keyword>
<dbReference type="AlphaFoldDB" id="A0A8T0FP17"/>
<reference evidence="2" key="2">
    <citation type="submission" date="2020-06" db="EMBL/GenBank/DDBJ databases">
        <authorList>
            <person name="Sheffer M."/>
        </authorList>
    </citation>
    <scope>NUCLEOTIDE SEQUENCE</scope>
</reference>
<dbReference type="EMBL" id="JABXBU010000003">
    <property type="protein sequence ID" value="KAF8792927.1"/>
    <property type="molecule type" value="Genomic_DNA"/>
</dbReference>
<evidence type="ECO:0000256" key="1">
    <source>
        <dbReference type="SAM" id="MobiDB-lite"/>
    </source>
</evidence>
<comment type="caution">
    <text evidence="2">The sequence shown here is derived from an EMBL/GenBank/DDBJ whole genome shotgun (WGS) entry which is preliminary data.</text>
</comment>
<dbReference type="PANTHER" id="PTHR12984">
    <property type="entry name" value="SCY1-RELATED S/T PROTEIN KINASE-LIKE"/>
    <property type="match status" value="1"/>
</dbReference>
<organism evidence="2 3">
    <name type="scientific">Argiope bruennichi</name>
    <name type="common">Wasp spider</name>
    <name type="synonym">Aranea bruennichi</name>
    <dbReference type="NCBI Taxonomy" id="94029"/>
    <lineage>
        <taxon>Eukaryota</taxon>
        <taxon>Metazoa</taxon>
        <taxon>Ecdysozoa</taxon>
        <taxon>Arthropoda</taxon>
        <taxon>Chelicerata</taxon>
        <taxon>Arachnida</taxon>
        <taxon>Araneae</taxon>
        <taxon>Araneomorphae</taxon>
        <taxon>Entelegynae</taxon>
        <taxon>Araneoidea</taxon>
        <taxon>Araneidae</taxon>
        <taxon>Argiope</taxon>
    </lineage>
</organism>
<gene>
    <name evidence="2" type="ORF">HNY73_004465</name>
</gene>
<proteinExistence type="predicted"/>
<dbReference type="InterPro" id="IPR051177">
    <property type="entry name" value="CIK-Related_Protein"/>
</dbReference>
<protein>
    <submittedName>
        <fullName evidence="2">SCY1-like protein 2 like protein</fullName>
    </submittedName>
</protein>
<evidence type="ECO:0000313" key="2">
    <source>
        <dbReference type="EMBL" id="KAF8792927.1"/>
    </source>
</evidence>
<reference evidence="2" key="1">
    <citation type="journal article" date="2020" name="bioRxiv">
        <title>Chromosome-level reference genome of the European wasp spider Argiope bruennichi: a resource for studies on range expansion and evolutionary adaptation.</title>
        <authorList>
            <person name="Sheffer M.M."/>
            <person name="Hoppe A."/>
            <person name="Krehenwinkel H."/>
            <person name="Uhl G."/>
            <person name="Kuss A.W."/>
            <person name="Jensen L."/>
            <person name="Jensen C."/>
            <person name="Gillespie R.G."/>
            <person name="Hoff K.J."/>
            <person name="Prost S."/>
        </authorList>
    </citation>
    <scope>NUCLEOTIDE SEQUENCE</scope>
</reference>
<dbReference type="InterPro" id="IPR011989">
    <property type="entry name" value="ARM-like"/>
</dbReference>
<dbReference type="SUPFAM" id="SSF48371">
    <property type="entry name" value="ARM repeat"/>
    <property type="match status" value="1"/>
</dbReference>
<dbReference type="Gene3D" id="1.25.10.10">
    <property type="entry name" value="Leucine-rich Repeat Variant"/>
    <property type="match status" value="1"/>
</dbReference>
<evidence type="ECO:0000313" key="3">
    <source>
        <dbReference type="Proteomes" id="UP000807504"/>
    </source>
</evidence>
<feature type="region of interest" description="Disordered" evidence="1">
    <location>
        <begin position="252"/>
        <end position="288"/>
    </location>
</feature>
<name>A0A8T0FP17_ARGBR</name>
<accession>A0A8T0FP17</accession>
<dbReference type="PANTHER" id="PTHR12984:SF16">
    <property type="entry name" value="BLACK MATCH, ISOFORM H"/>
    <property type="match status" value="1"/>
</dbReference>